<dbReference type="Proteomes" id="UP001190700">
    <property type="component" value="Unassembled WGS sequence"/>
</dbReference>
<protein>
    <submittedName>
        <fullName evidence="1">Uncharacterized protein</fullName>
    </submittedName>
</protein>
<name>A0AAE0L8U0_9CHLO</name>
<organism evidence="1 2">
    <name type="scientific">Cymbomonas tetramitiformis</name>
    <dbReference type="NCBI Taxonomy" id="36881"/>
    <lineage>
        <taxon>Eukaryota</taxon>
        <taxon>Viridiplantae</taxon>
        <taxon>Chlorophyta</taxon>
        <taxon>Pyramimonadophyceae</taxon>
        <taxon>Pyramimonadales</taxon>
        <taxon>Pyramimonadaceae</taxon>
        <taxon>Cymbomonas</taxon>
    </lineage>
</organism>
<keyword evidence="2" id="KW-1185">Reference proteome</keyword>
<reference evidence="1 2" key="1">
    <citation type="journal article" date="2015" name="Genome Biol. Evol.">
        <title>Comparative Genomics of a Bacterivorous Green Alga Reveals Evolutionary Causalities and Consequences of Phago-Mixotrophic Mode of Nutrition.</title>
        <authorList>
            <person name="Burns J.A."/>
            <person name="Paasch A."/>
            <person name="Narechania A."/>
            <person name="Kim E."/>
        </authorList>
    </citation>
    <scope>NUCLEOTIDE SEQUENCE [LARGE SCALE GENOMIC DNA]</scope>
    <source>
        <strain evidence="1 2">PLY_AMNH</strain>
    </source>
</reference>
<dbReference type="EMBL" id="LGRX02006577">
    <property type="protein sequence ID" value="KAK3276391.1"/>
    <property type="molecule type" value="Genomic_DNA"/>
</dbReference>
<accession>A0AAE0L8U0</accession>
<dbReference type="AlphaFoldDB" id="A0AAE0L8U0"/>
<evidence type="ECO:0000313" key="2">
    <source>
        <dbReference type="Proteomes" id="UP001190700"/>
    </source>
</evidence>
<gene>
    <name evidence="1" type="ORF">CYMTET_15518</name>
</gene>
<proteinExistence type="predicted"/>
<comment type="caution">
    <text evidence="1">The sequence shown here is derived from an EMBL/GenBank/DDBJ whole genome shotgun (WGS) entry which is preliminary data.</text>
</comment>
<evidence type="ECO:0000313" key="1">
    <source>
        <dbReference type="EMBL" id="KAK3276391.1"/>
    </source>
</evidence>
<sequence>MNFLECFGRSAPQYFVSMDESVKRVSASDDFHSSVTSLFQKTRIMCVSCGVTECHKKKDDVAKALRGLLAKKSDAYAFWLLCHDIAACPRYFEQIPIDEELYELYKRNIDFANESGETLLPSPPQMTVQCFQQAVCAVLVTLVRSTAASEGEVELYTVDTLSVMERVIGEVCGTWFESGGDASSGGRSVSAMFTTPCVELYDHITADNDLSGARVGVTVHPLVQRTFDAALFIARSLFVCMSSSQSIRRGDPCDCKPIGYNTLRGAHKLAEVGDSRFYKSDACDRMIQLYSHMWRGVHHIFGSEEEDHTVTHGLCQNSEDLFNACVARHGRPGNLHVSGDAVNITSMPDTLSATLKRLDNLLDEWNPDDNESYKLELCMSATYEPIKGDTFFARFVRMLTTTSRSGADYYEDDNLNDDFASMLENDLKEILDAADFELYRNIVSLDSDDALKKMIVTYITSIGASNLLTRFFLKLMLMMRFSYLYATTGVLYRTTADTEGAKTLSYAIYSKICSEERPTKDDLRNMMCTHLRMSDDFKCVVTKASEMHGGCVARLHHDTIVFVLASESGSSRTLHPGERAKQIRTAFKAPVTLPRSDRVFTRSACEEEHVGRKHRMTSFLLYLKRYRQNNPSKDAYTCDQVYDDWCRLLGSSGRADGEELDDGGPMRAPRAPFVEGADDQMDVAFMVSDRKYDRIAKAMEVFEGRSHGLLVYILLCTQPVNKGFLRRLIRNDVMFPFGYLLLRPYQTYEMCTAVLTKSGAETGETLIGHYDFQLSDNVIQKMHYGNFTVYLKSVVYRPVNVHLAWDIMCANYLGGGGSEFRTSDSDKDETMRTDEDRVPSLYSCLIGFDERIKDNPLDVTGRFAPHTCLNNIRTPHYSTAEAYGAQHAFYPMTPPNGDLPYFDSENRGNTICFQGHQASYNHNTGYIDRVTLNTGHWGERVYPGCGKVRRGLSKFLEPVNYSNARVGGGGAVSTGFGVVT</sequence>